<feature type="domain" description="Fumarylacetoacetase-like C-terminal" evidence="2">
    <location>
        <begin position="15"/>
        <end position="186"/>
    </location>
</feature>
<dbReference type="PANTHER" id="PTHR11820">
    <property type="entry name" value="ACYLPYRUVASE"/>
    <property type="match status" value="1"/>
</dbReference>
<evidence type="ECO:0000259" key="2">
    <source>
        <dbReference type="Pfam" id="PF01557"/>
    </source>
</evidence>
<sequence length="204" mass="23131">MNTVVVDNEKVIPNKIVCIGRNYVEHIQELNNEVPSEIVVFNKPNSAIGERLISFHQEPIHYEAELCFLIRNGKYHAVGLGLDLTKRDLQSKLKLKGLPWERAKAFDNSALFTKFIVLDELEVNALSFQLLIDDRVTQEANIELMMSQPNVIRDFLASYTQLQDNDIVMTGTPKGVGVVNSGSEFVLKLFSKNLLLLEQSWQAE</sequence>
<dbReference type="Pfam" id="PF01557">
    <property type="entry name" value="FAA_hydrolase"/>
    <property type="match status" value="1"/>
</dbReference>
<dbReference type="RefSeq" id="WP_189766679.1">
    <property type="nucleotide sequence ID" value="NZ_BNCK01000001.1"/>
</dbReference>
<evidence type="ECO:0000313" key="4">
    <source>
        <dbReference type="Proteomes" id="UP000623842"/>
    </source>
</evidence>
<evidence type="ECO:0000313" key="3">
    <source>
        <dbReference type="EMBL" id="GHF77109.1"/>
    </source>
</evidence>
<keyword evidence="4" id="KW-1185">Reference proteome</keyword>
<reference evidence="3" key="2">
    <citation type="submission" date="2020-09" db="EMBL/GenBank/DDBJ databases">
        <authorList>
            <person name="Sun Q."/>
            <person name="Kim S."/>
        </authorList>
    </citation>
    <scope>NUCLEOTIDE SEQUENCE</scope>
    <source>
        <strain evidence="3">KCTC 42731</strain>
    </source>
</reference>
<evidence type="ECO:0000256" key="1">
    <source>
        <dbReference type="ARBA" id="ARBA00022723"/>
    </source>
</evidence>
<dbReference type="AlphaFoldDB" id="A0A919B9P1"/>
<comment type="caution">
    <text evidence="3">The sequence shown here is derived from an EMBL/GenBank/DDBJ whole genome shotgun (WGS) entry which is preliminary data.</text>
</comment>
<dbReference type="GO" id="GO:0018773">
    <property type="term" value="F:acetylpyruvate hydrolase activity"/>
    <property type="evidence" value="ECO:0007669"/>
    <property type="project" value="TreeGrafter"/>
</dbReference>
<dbReference type="InterPro" id="IPR011234">
    <property type="entry name" value="Fumarylacetoacetase-like_C"/>
</dbReference>
<accession>A0A919B9P1</accession>
<dbReference type="Gene3D" id="3.90.850.10">
    <property type="entry name" value="Fumarylacetoacetase-like, C-terminal domain"/>
    <property type="match status" value="1"/>
</dbReference>
<reference evidence="3" key="1">
    <citation type="journal article" date="2014" name="Int. J. Syst. Evol. Microbiol.">
        <title>Complete genome sequence of Corynebacterium casei LMG S-19264T (=DSM 44701T), isolated from a smear-ripened cheese.</title>
        <authorList>
            <consortium name="US DOE Joint Genome Institute (JGI-PGF)"/>
            <person name="Walter F."/>
            <person name="Albersmeier A."/>
            <person name="Kalinowski J."/>
            <person name="Ruckert C."/>
        </authorList>
    </citation>
    <scope>NUCLEOTIDE SEQUENCE</scope>
    <source>
        <strain evidence="3">KCTC 42731</strain>
    </source>
</reference>
<dbReference type="GO" id="GO:0046872">
    <property type="term" value="F:metal ion binding"/>
    <property type="evidence" value="ECO:0007669"/>
    <property type="project" value="UniProtKB-KW"/>
</dbReference>
<name>A0A919B9P1_9GAMM</name>
<keyword evidence="1" id="KW-0479">Metal-binding</keyword>
<dbReference type="Proteomes" id="UP000623842">
    <property type="component" value="Unassembled WGS sequence"/>
</dbReference>
<dbReference type="EMBL" id="BNCK01000001">
    <property type="protein sequence ID" value="GHF77109.1"/>
    <property type="molecule type" value="Genomic_DNA"/>
</dbReference>
<gene>
    <name evidence="3" type="ORF">GCM10017161_00090</name>
</gene>
<protein>
    <submittedName>
        <fullName evidence="3">2-keto-4-pentenoate hydratase</fullName>
    </submittedName>
</protein>
<dbReference type="PANTHER" id="PTHR11820:SF7">
    <property type="entry name" value="ACYLPYRUVASE FAHD1, MITOCHONDRIAL"/>
    <property type="match status" value="1"/>
</dbReference>
<proteinExistence type="predicted"/>
<organism evidence="3 4">
    <name type="scientific">Thalassotalea marina</name>
    <dbReference type="NCBI Taxonomy" id="1673741"/>
    <lineage>
        <taxon>Bacteria</taxon>
        <taxon>Pseudomonadati</taxon>
        <taxon>Pseudomonadota</taxon>
        <taxon>Gammaproteobacteria</taxon>
        <taxon>Alteromonadales</taxon>
        <taxon>Colwelliaceae</taxon>
        <taxon>Thalassotalea</taxon>
    </lineage>
</organism>
<dbReference type="InterPro" id="IPR036663">
    <property type="entry name" value="Fumarylacetoacetase_C_sf"/>
</dbReference>
<dbReference type="SUPFAM" id="SSF56529">
    <property type="entry name" value="FAH"/>
    <property type="match status" value="1"/>
</dbReference>